<feature type="compositionally biased region" description="Basic and acidic residues" evidence="2">
    <location>
        <begin position="57"/>
        <end position="67"/>
    </location>
</feature>
<keyword evidence="5" id="KW-1185">Reference proteome</keyword>
<evidence type="ECO:0000313" key="4">
    <source>
        <dbReference type="EMBL" id="MEF3117128.1"/>
    </source>
</evidence>
<evidence type="ECO:0000259" key="3">
    <source>
        <dbReference type="Pfam" id="PF05532"/>
    </source>
</evidence>
<gene>
    <name evidence="4" type="ORF">RB636_28545</name>
</gene>
<protein>
    <submittedName>
        <fullName evidence="4">CsbD family protein</fullName>
    </submittedName>
</protein>
<organism evidence="4 5">
    <name type="scientific">Streptomyces chrestomyceticus</name>
    <dbReference type="NCBI Taxonomy" id="68185"/>
    <lineage>
        <taxon>Bacteria</taxon>
        <taxon>Bacillati</taxon>
        <taxon>Actinomycetota</taxon>
        <taxon>Actinomycetes</taxon>
        <taxon>Kitasatosporales</taxon>
        <taxon>Streptomycetaceae</taxon>
        <taxon>Streptomyces</taxon>
    </lineage>
</organism>
<feature type="region of interest" description="Disordered" evidence="2">
    <location>
        <begin position="1"/>
        <end position="67"/>
    </location>
</feature>
<dbReference type="Proteomes" id="UP001348265">
    <property type="component" value="Unassembled WGS sequence"/>
</dbReference>
<reference evidence="4 5" key="1">
    <citation type="submission" date="2023-08" db="EMBL/GenBank/DDBJ databases">
        <authorList>
            <person name="Sharma P."/>
            <person name="Verma V."/>
            <person name="Mohan M.K."/>
            <person name="Dubey A.K."/>
        </authorList>
    </citation>
    <scope>NUCLEOTIDE SEQUENCE [LARGE SCALE GENOMIC DNA]</scope>
    <source>
        <strain evidence="4 5">ADP4</strain>
    </source>
</reference>
<accession>A0ABU7X2G1</accession>
<evidence type="ECO:0000256" key="1">
    <source>
        <dbReference type="ARBA" id="ARBA00009129"/>
    </source>
</evidence>
<evidence type="ECO:0000313" key="5">
    <source>
        <dbReference type="Proteomes" id="UP001348265"/>
    </source>
</evidence>
<dbReference type="InterPro" id="IPR008462">
    <property type="entry name" value="CsbD"/>
</dbReference>
<dbReference type="Pfam" id="PF05532">
    <property type="entry name" value="CsbD"/>
    <property type="match status" value="1"/>
</dbReference>
<feature type="domain" description="CsbD-like" evidence="3">
    <location>
        <begin position="7"/>
        <end position="53"/>
    </location>
</feature>
<sequence>MGDDNSAMDKAKGKAKEMMGKATGDDRKKGEGRADQAKGKAKDALDDAKGQAQGMRDSLKDKGDRST</sequence>
<dbReference type="RefSeq" id="WP_031006416.1">
    <property type="nucleotide sequence ID" value="NZ_JAVFKM010000017.1"/>
</dbReference>
<comment type="similarity">
    <text evidence="1">Belongs to the UPF0337 (CsbD) family.</text>
</comment>
<dbReference type="EMBL" id="JAVFKM010000017">
    <property type="protein sequence ID" value="MEF3117128.1"/>
    <property type="molecule type" value="Genomic_DNA"/>
</dbReference>
<comment type="caution">
    <text evidence="4">The sequence shown here is derived from an EMBL/GenBank/DDBJ whole genome shotgun (WGS) entry which is preliminary data.</text>
</comment>
<evidence type="ECO:0000256" key="2">
    <source>
        <dbReference type="SAM" id="MobiDB-lite"/>
    </source>
</evidence>
<dbReference type="Gene3D" id="1.10.1470.10">
    <property type="entry name" value="YjbJ"/>
    <property type="match status" value="1"/>
</dbReference>
<proteinExistence type="inferred from homology"/>
<feature type="compositionally biased region" description="Basic and acidic residues" evidence="2">
    <location>
        <begin position="7"/>
        <end position="49"/>
    </location>
</feature>
<dbReference type="SUPFAM" id="SSF69047">
    <property type="entry name" value="Hypothetical protein YjbJ"/>
    <property type="match status" value="1"/>
</dbReference>
<name>A0ABU7X2G1_9ACTN</name>
<dbReference type="InterPro" id="IPR036629">
    <property type="entry name" value="YjbJ_sf"/>
</dbReference>